<dbReference type="OrthoDB" id="3514033at2759"/>
<protein>
    <recommendedName>
        <fullName evidence="2">Stc1 domain-containing protein</fullName>
    </recommendedName>
</protein>
<feature type="compositionally biased region" description="Polar residues" evidence="1">
    <location>
        <begin position="233"/>
        <end position="245"/>
    </location>
</feature>
<evidence type="ECO:0000313" key="3">
    <source>
        <dbReference type="EMBL" id="EQL00654.1"/>
    </source>
</evidence>
<proteinExistence type="predicted"/>
<dbReference type="InterPro" id="IPR024630">
    <property type="entry name" value="Stc1"/>
</dbReference>
<dbReference type="Proteomes" id="UP000019374">
    <property type="component" value="Unassembled WGS sequence"/>
</dbReference>
<organism evidence="3 4">
    <name type="scientific">Ophiocordyceps sinensis (strain Co18 / CGMCC 3.14243)</name>
    <name type="common">Yarsagumba caterpillar fungus</name>
    <name type="synonym">Hirsutella sinensis</name>
    <dbReference type="NCBI Taxonomy" id="911162"/>
    <lineage>
        <taxon>Eukaryota</taxon>
        <taxon>Fungi</taxon>
        <taxon>Dikarya</taxon>
        <taxon>Ascomycota</taxon>
        <taxon>Pezizomycotina</taxon>
        <taxon>Sordariomycetes</taxon>
        <taxon>Hypocreomycetidae</taxon>
        <taxon>Hypocreales</taxon>
        <taxon>Ophiocordycipitaceae</taxon>
        <taxon>Ophiocordyceps</taxon>
    </lineage>
</organism>
<feature type="compositionally biased region" description="Basic and acidic residues" evidence="1">
    <location>
        <begin position="345"/>
        <end position="359"/>
    </location>
</feature>
<dbReference type="EMBL" id="KE652731">
    <property type="protein sequence ID" value="EQL00654.1"/>
    <property type="molecule type" value="Genomic_DNA"/>
</dbReference>
<evidence type="ECO:0000256" key="1">
    <source>
        <dbReference type="SAM" id="MobiDB-lite"/>
    </source>
</evidence>
<accession>T5ADL0</accession>
<gene>
    <name evidence="3" type="ORF">OCS_03635</name>
</gene>
<feature type="domain" description="Stc1" evidence="2">
    <location>
        <begin position="38"/>
        <end position="119"/>
    </location>
</feature>
<feature type="region of interest" description="Disordered" evidence="1">
    <location>
        <begin position="332"/>
        <end position="368"/>
    </location>
</feature>
<dbReference type="AlphaFoldDB" id="T5ADL0"/>
<evidence type="ECO:0000313" key="4">
    <source>
        <dbReference type="Proteomes" id="UP000019374"/>
    </source>
</evidence>
<sequence>MHTEAIVPFAVPQIPPPSHGKLSLQPHPRPQLTRRRFRCKVGGEWKPLSSFSNKQQSLVRNQMDRGAPVSAANSGMTCRDHSGAPRTELRCELCSLIKPLDDFSKNSRKVGDNVCKRCSAWDETQEPEVTPFPLETGHISVEEDSQEVWQKNYIESADFFNDAMPQAPITELSSLGLEGKEVLSQLKAASASNSGRASSVVSAASSLPPHLRTLGSQAGSSGVHAASGDTRDTSSTIGSASLSTATTMRDAAGKGRAYENIAFNAWGPDGKLHRGVKSPTAPSSTGDGSVAMLGQGRDLDKFSVQSKTPAKGTQKVWGRNNWAKAPRLSRAELQATPAFPHVSARHHDPSLDQQRRMDYCESEDSDFN</sequence>
<name>T5ADL0_OPHSC</name>
<evidence type="ECO:0000259" key="2">
    <source>
        <dbReference type="Pfam" id="PF12898"/>
    </source>
</evidence>
<reference evidence="3 4" key="1">
    <citation type="journal article" date="2013" name="Chin. Sci. Bull.">
        <title>Genome survey uncovers the secrets of sex and lifestyle in caterpillar fungus.</title>
        <authorList>
            <person name="Hu X."/>
            <person name="Zhang Y."/>
            <person name="Xiao G."/>
            <person name="Zheng P."/>
            <person name="Xia Y."/>
            <person name="Zhang X."/>
            <person name="St Leger R.J."/>
            <person name="Liu X."/>
            <person name="Wang C."/>
        </authorList>
    </citation>
    <scope>NUCLEOTIDE SEQUENCE [LARGE SCALE GENOMIC DNA]</scope>
    <source>
        <strain evidence="4">Co18 / CGMCC 3.14243</strain>
        <tissue evidence="3">Fruit-body</tissue>
    </source>
</reference>
<dbReference type="Pfam" id="PF12898">
    <property type="entry name" value="Stc1"/>
    <property type="match status" value="1"/>
</dbReference>
<dbReference type="eggNOG" id="ENOG502RJS5">
    <property type="taxonomic scope" value="Eukaryota"/>
</dbReference>
<feature type="region of interest" description="Disordered" evidence="1">
    <location>
        <begin position="269"/>
        <end position="293"/>
    </location>
</feature>
<dbReference type="HOGENOM" id="CLU_717826_0_0_1"/>
<feature type="region of interest" description="Disordered" evidence="1">
    <location>
        <begin position="211"/>
        <end position="245"/>
    </location>
</feature>